<protein>
    <recommendedName>
        <fullName evidence="3">DUF1579 domain-containing protein</fullName>
    </recommendedName>
</protein>
<proteinExistence type="predicted"/>
<sequence length="205" mass="23473">MTQNVTQVNKLLILGALIRFQSANFQFNYLMELQMTEQQASKNGVGVQADVAGAQDFDFVIGNWRVHHKRLDNMFSEDKRWVEFEGLSSTSHILGGAGNVEDNLLYFPDGAFRAVAMRAFNAQTGRWSIWWLDGRFPDKVDTPVVGSFKNNIGLFYADEVIKGRKTKVRFQWDASMPNNPKWAQAFSFDEGKSWETNWTMSFIPQ</sequence>
<keyword evidence="2" id="KW-1185">Reference proteome</keyword>
<dbReference type="PATRIC" id="fig|161398.10.peg.3512"/>
<dbReference type="KEGG" id="pphe:PP2015_3446"/>
<accession>A0A0S2K6N9</accession>
<evidence type="ECO:0000313" key="1">
    <source>
        <dbReference type="EMBL" id="ALO43921.1"/>
    </source>
</evidence>
<gene>
    <name evidence="1" type="ORF">PP2015_3446</name>
</gene>
<name>A0A0S2K6N9_9GAMM</name>
<reference evidence="1 2" key="1">
    <citation type="submission" date="2015-11" db="EMBL/GenBank/DDBJ databases">
        <authorList>
            <person name="Zhang Y."/>
            <person name="Guo Z."/>
        </authorList>
    </citation>
    <scope>NUCLEOTIDE SEQUENCE [LARGE SCALE GENOMIC DNA]</scope>
    <source>
        <strain evidence="1 2">KCTC 12086</strain>
    </source>
</reference>
<organism evidence="1 2">
    <name type="scientific">Pseudoalteromonas phenolica</name>
    <dbReference type="NCBI Taxonomy" id="161398"/>
    <lineage>
        <taxon>Bacteria</taxon>
        <taxon>Pseudomonadati</taxon>
        <taxon>Pseudomonadota</taxon>
        <taxon>Gammaproteobacteria</taxon>
        <taxon>Alteromonadales</taxon>
        <taxon>Pseudoalteromonadaceae</taxon>
        <taxon>Pseudoalteromonas</taxon>
    </lineage>
</organism>
<dbReference type="AlphaFoldDB" id="A0A0S2K6N9"/>
<dbReference type="EMBL" id="CP013188">
    <property type="protein sequence ID" value="ALO43921.1"/>
    <property type="molecule type" value="Genomic_DNA"/>
</dbReference>
<evidence type="ECO:0000313" key="2">
    <source>
        <dbReference type="Proteomes" id="UP000061457"/>
    </source>
</evidence>
<evidence type="ECO:0008006" key="3">
    <source>
        <dbReference type="Google" id="ProtNLM"/>
    </source>
</evidence>
<dbReference type="Proteomes" id="UP000061457">
    <property type="component" value="Chromosome II"/>
</dbReference>
<dbReference type="STRING" id="161398.PP2015_3446"/>